<dbReference type="SUPFAM" id="SSF56784">
    <property type="entry name" value="HAD-like"/>
    <property type="match status" value="1"/>
</dbReference>
<dbReference type="Gene3D" id="3.40.50.1000">
    <property type="entry name" value="HAD superfamily/HAD-like"/>
    <property type="match status" value="1"/>
</dbReference>
<dbReference type="InterPro" id="IPR023298">
    <property type="entry name" value="ATPase_P-typ_TM_dom_sf"/>
</dbReference>
<dbReference type="SUPFAM" id="SSF81653">
    <property type="entry name" value="Calcium ATPase, transduction domain A"/>
    <property type="match status" value="1"/>
</dbReference>
<keyword evidence="3" id="KW-0813">Transport</keyword>
<feature type="transmembrane region" description="Helical" evidence="14">
    <location>
        <begin position="27"/>
        <end position="47"/>
    </location>
</feature>
<name>A0AAV2TJ04_CALDB</name>
<dbReference type="NCBIfam" id="TIGR01494">
    <property type="entry name" value="ATPase_P-type"/>
    <property type="match status" value="2"/>
</dbReference>
<feature type="transmembrane region" description="Helical" evidence="14">
    <location>
        <begin position="1029"/>
        <end position="1050"/>
    </location>
</feature>
<accession>A0AAV2TJ04</accession>
<dbReference type="Proteomes" id="UP001497525">
    <property type="component" value="Unassembled WGS sequence"/>
</dbReference>
<protein>
    <recommendedName>
        <fullName evidence="19">Manganese-transporting ATPase 13A1</fullName>
    </recommendedName>
</protein>
<keyword evidence="9" id="KW-0460">Magnesium</keyword>
<comment type="similarity">
    <text evidence="2">Belongs to the cation transport ATPase (P-type) (TC 3.A.3) family. Type V subfamily.</text>
</comment>
<comment type="subcellular location">
    <subcellularLocation>
        <location evidence="1">Endoplasmic reticulum membrane</location>
        <topology evidence="1">Multi-pass membrane protein</topology>
    </subcellularLocation>
</comment>
<feature type="transmembrane region" description="Helical" evidence="14">
    <location>
        <begin position="1146"/>
        <end position="1169"/>
    </location>
</feature>
<dbReference type="PRINTS" id="PR00119">
    <property type="entry name" value="CATATPASE"/>
</dbReference>
<keyword evidence="5" id="KW-0479">Metal-binding</keyword>
<evidence type="ECO:0000313" key="17">
    <source>
        <dbReference type="EMBL" id="CAL5135367.1"/>
    </source>
</evidence>
<feature type="compositionally biased region" description="Polar residues" evidence="13">
    <location>
        <begin position="904"/>
        <end position="916"/>
    </location>
</feature>
<keyword evidence="6" id="KW-0547">Nucleotide-binding</keyword>
<evidence type="ECO:0000256" key="10">
    <source>
        <dbReference type="ARBA" id="ARBA00022967"/>
    </source>
</evidence>
<evidence type="ECO:0000256" key="12">
    <source>
        <dbReference type="ARBA" id="ARBA00023136"/>
    </source>
</evidence>
<dbReference type="SUPFAM" id="SSF81665">
    <property type="entry name" value="Calcium ATPase, transmembrane domain M"/>
    <property type="match status" value="1"/>
</dbReference>
<sequence length="1177" mass="130635">MVLTDPVSSSYLTPDIASVELFNSKNILLHGYAFPFVVLYSIWIGYWGNVLGFSNYPELGFIVVAIIGFFQILVCLFCHWFVGFRCLMTCTKESQASRAEYVKVVPTPNNGCTELVKLQHSKGLTGDAWKHFFFFQRLKYTFATDEKVSIEPVHFPVDWTMRQYLDWRGYESPQKLAVAEESFGRNELHLNVPTFTELFKERATAPFFVFQVFCVALWCLDEYWVYPMLTLSMLCLFEAGLVHQQLKNMSEIRSMGAKPYNINVYRQKKWCRIRSDELVAGDIVSVSDLNQKFLIPCDLLLLRGSCIIDESMLTGESVPVSKEPCESLQPQEEFVFDDSHKAQVLFGGTKVVQFTSPLKSSTQLKAPDNGCICFVLRTGLSTSQGRLLKTIMYSVKTVTANNLETFLFIAFLLIFAVVASAYVWIVGSADPRRNRYKLFLECTLILTSVIPQELPIELSLAVNSSLLALSKLLVYCTEPFRIPFAGKVDICAFDKTGTLTEDKVVVEGVTGLNEYPANKLVPVHRCPLATIQVLASCHSLMHTSSGLLGDPMEQAMLASTGWTLNNENTVFGRTVPRSPPLRICQRFRFSSHLRRMSVVVSHQLQSGVDLTYLACVKGSPEAIRSMLIDAPPDYDEAYLTMARRGARVLALAQKSLGLLTHQQARELTRDQVESDLKFCGFVLISCPLKPDSAEVLQQLVESNHHVSMITGDNPLTACHVSAVLNIVRRDTPVLVLTPPNTFSNEWHWQSVDDSVILPALVTEKKKIGKELRRLTSQYDLCLTGEGITALSSISRPLLRELITKAKIHARVVPKQKEEILVQLKRLGYVTLMCGDGTNDVGALKQAHVGVALLNEAGIPVKKEISNHHSDAPSHAAPAGGRGGRHGGHHNPLANGPAGKGDTKSPLNSRLTSSLASAESDQEVPVVRLGDASIAAPFTAKMSSPSGVCQIIKQGRCTLVTTLQMYKILAINALISAYSFSVLFLKGFKTSDAQASIQAILLSASFLFISRSKPLKTLSRERPIPNIFNVYTLLTVTLQFLVHFGVLFTLTQEAEIRMPVKEDDFIDTEAEFEPSILNTVVYLVSTAMQVTTLAVNYKGHPFMESLFENRPILISLGVATLGVVLLALGAFAEPLRLITLDPQLRSIFFQAMAFDFIASLLVDRILAFIFGRVYKKAL</sequence>
<evidence type="ECO:0000256" key="3">
    <source>
        <dbReference type="ARBA" id="ARBA00022448"/>
    </source>
</evidence>
<evidence type="ECO:0000256" key="8">
    <source>
        <dbReference type="ARBA" id="ARBA00022840"/>
    </source>
</evidence>
<evidence type="ECO:0000256" key="4">
    <source>
        <dbReference type="ARBA" id="ARBA00022692"/>
    </source>
</evidence>
<dbReference type="Pfam" id="PF00122">
    <property type="entry name" value="E1-E2_ATPase"/>
    <property type="match status" value="1"/>
</dbReference>
<feature type="transmembrane region" description="Helical" evidence="14">
    <location>
        <begin position="59"/>
        <end position="82"/>
    </location>
</feature>
<dbReference type="GO" id="GO:0016887">
    <property type="term" value="F:ATP hydrolysis activity"/>
    <property type="evidence" value="ECO:0007669"/>
    <property type="project" value="InterPro"/>
</dbReference>
<keyword evidence="8" id="KW-0067">ATP-binding</keyword>
<dbReference type="InterPro" id="IPR023214">
    <property type="entry name" value="HAD_sf"/>
</dbReference>
<feature type="transmembrane region" description="Helical" evidence="14">
    <location>
        <begin position="1111"/>
        <end position="1131"/>
    </location>
</feature>
<dbReference type="SFLD" id="SFLDG00002">
    <property type="entry name" value="C1.7:_P-type_atpase_like"/>
    <property type="match status" value="1"/>
</dbReference>
<dbReference type="Gene3D" id="3.40.1110.10">
    <property type="entry name" value="Calcium-transporting ATPase, cytoplasmic domain N"/>
    <property type="match status" value="1"/>
</dbReference>
<keyword evidence="12 14" id="KW-0472">Membrane</keyword>
<dbReference type="InterPro" id="IPR057255">
    <property type="entry name" value="2TM_P5A-ATPase"/>
</dbReference>
<dbReference type="GO" id="GO:0015662">
    <property type="term" value="F:P-type ion transporter activity"/>
    <property type="evidence" value="ECO:0007669"/>
    <property type="project" value="TreeGrafter"/>
</dbReference>
<comment type="caution">
    <text evidence="17">The sequence shown here is derived from an EMBL/GenBank/DDBJ whole genome shotgun (WGS) entry which is preliminary data.</text>
</comment>
<dbReference type="SFLD" id="SFLDS00003">
    <property type="entry name" value="Haloacid_Dehalogenase"/>
    <property type="match status" value="1"/>
</dbReference>
<evidence type="ECO:0000256" key="9">
    <source>
        <dbReference type="ARBA" id="ARBA00022842"/>
    </source>
</evidence>
<dbReference type="EMBL" id="CAXLJL010000267">
    <property type="protein sequence ID" value="CAL5135367.1"/>
    <property type="molecule type" value="Genomic_DNA"/>
</dbReference>
<dbReference type="CDD" id="cd07543">
    <property type="entry name" value="P-type_ATPase_cation"/>
    <property type="match status" value="1"/>
</dbReference>
<dbReference type="InterPro" id="IPR047820">
    <property type="entry name" value="P5A-type_ATPase"/>
</dbReference>
<dbReference type="PANTHER" id="PTHR45630">
    <property type="entry name" value="CATION-TRANSPORTING ATPASE-RELATED"/>
    <property type="match status" value="1"/>
</dbReference>
<evidence type="ECO:0000256" key="6">
    <source>
        <dbReference type="ARBA" id="ARBA00022741"/>
    </source>
</evidence>
<dbReference type="InterPro" id="IPR018303">
    <property type="entry name" value="ATPase_P-typ_P_site"/>
</dbReference>
<dbReference type="InterPro" id="IPR023299">
    <property type="entry name" value="ATPase_P-typ_cyto_dom_N"/>
</dbReference>
<evidence type="ECO:0000256" key="13">
    <source>
        <dbReference type="SAM" id="MobiDB-lite"/>
    </source>
</evidence>
<dbReference type="Gene3D" id="2.70.150.10">
    <property type="entry name" value="Calcium-transporting ATPase, cytoplasmic transduction domain A"/>
    <property type="match status" value="1"/>
</dbReference>
<evidence type="ECO:0000256" key="2">
    <source>
        <dbReference type="ARBA" id="ARBA00006000"/>
    </source>
</evidence>
<evidence type="ECO:0000259" key="15">
    <source>
        <dbReference type="Pfam" id="PF00122"/>
    </source>
</evidence>
<dbReference type="InterPro" id="IPR044492">
    <property type="entry name" value="P_typ_ATPase_HD_dom"/>
</dbReference>
<feature type="domain" description="P-type ATPase A" evidence="15">
    <location>
        <begin position="262"/>
        <end position="386"/>
    </location>
</feature>
<dbReference type="InterPro" id="IPR006544">
    <property type="entry name" value="P-type_TPase_V"/>
</dbReference>
<evidence type="ECO:0000256" key="11">
    <source>
        <dbReference type="ARBA" id="ARBA00022989"/>
    </source>
</evidence>
<evidence type="ECO:0000259" key="16">
    <source>
        <dbReference type="Pfam" id="PF23143"/>
    </source>
</evidence>
<dbReference type="InterPro" id="IPR008250">
    <property type="entry name" value="ATPase_P-typ_transduc_dom_A_sf"/>
</dbReference>
<dbReference type="Pfam" id="PF23143">
    <property type="entry name" value="2TM_P5A-ATPase"/>
    <property type="match status" value="1"/>
</dbReference>
<dbReference type="SUPFAM" id="SSF81660">
    <property type="entry name" value="Metal cation-transporting ATPase, ATP-binding domain N"/>
    <property type="match status" value="1"/>
</dbReference>
<keyword evidence="10" id="KW-1278">Translocase</keyword>
<gene>
    <name evidence="17" type="ORF">CDAUBV1_LOCUS9518</name>
</gene>
<feature type="transmembrane region" description="Helical" evidence="14">
    <location>
        <begin position="964"/>
        <end position="984"/>
    </location>
</feature>
<evidence type="ECO:0000256" key="5">
    <source>
        <dbReference type="ARBA" id="ARBA00022723"/>
    </source>
</evidence>
<feature type="domain" description="P5A-ATPase transmembrane helical hairpin" evidence="16">
    <location>
        <begin position="25"/>
        <end position="93"/>
    </location>
</feature>
<organism evidence="17 18">
    <name type="scientific">Calicophoron daubneyi</name>
    <name type="common">Rumen fluke</name>
    <name type="synonym">Paramphistomum daubneyi</name>
    <dbReference type="NCBI Taxonomy" id="300641"/>
    <lineage>
        <taxon>Eukaryota</taxon>
        <taxon>Metazoa</taxon>
        <taxon>Spiralia</taxon>
        <taxon>Lophotrochozoa</taxon>
        <taxon>Platyhelminthes</taxon>
        <taxon>Trematoda</taxon>
        <taxon>Digenea</taxon>
        <taxon>Plagiorchiida</taxon>
        <taxon>Pronocephalata</taxon>
        <taxon>Paramphistomoidea</taxon>
        <taxon>Paramphistomidae</taxon>
        <taxon>Calicophoron</taxon>
    </lineage>
</organism>
<keyword evidence="7" id="KW-0256">Endoplasmic reticulum</keyword>
<dbReference type="PROSITE" id="PS00154">
    <property type="entry name" value="ATPASE_E1_E2"/>
    <property type="match status" value="1"/>
</dbReference>
<evidence type="ECO:0000256" key="1">
    <source>
        <dbReference type="ARBA" id="ARBA00004477"/>
    </source>
</evidence>
<dbReference type="AlphaFoldDB" id="A0AAV2TJ04"/>
<dbReference type="GO" id="GO:0046872">
    <property type="term" value="F:metal ion binding"/>
    <property type="evidence" value="ECO:0007669"/>
    <property type="project" value="UniProtKB-KW"/>
</dbReference>
<dbReference type="NCBIfam" id="TIGR01657">
    <property type="entry name" value="P-ATPase-V"/>
    <property type="match status" value="1"/>
</dbReference>
<dbReference type="InterPro" id="IPR059000">
    <property type="entry name" value="ATPase_P-type_domA"/>
</dbReference>
<evidence type="ECO:0000256" key="14">
    <source>
        <dbReference type="SAM" id="Phobius"/>
    </source>
</evidence>
<evidence type="ECO:0000313" key="18">
    <source>
        <dbReference type="Proteomes" id="UP001497525"/>
    </source>
</evidence>
<dbReference type="InterPro" id="IPR036412">
    <property type="entry name" value="HAD-like_sf"/>
</dbReference>
<dbReference type="PANTHER" id="PTHR45630:SF7">
    <property type="entry name" value="ENDOPLASMIC RETICULUM TRANSMEMBRANE HELIX TRANSLOCASE"/>
    <property type="match status" value="1"/>
</dbReference>
<evidence type="ECO:0000256" key="7">
    <source>
        <dbReference type="ARBA" id="ARBA00022824"/>
    </source>
</evidence>
<evidence type="ECO:0008006" key="19">
    <source>
        <dbReference type="Google" id="ProtNLM"/>
    </source>
</evidence>
<dbReference type="InterPro" id="IPR001757">
    <property type="entry name" value="P_typ_ATPase"/>
</dbReference>
<dbReference type="GO" id="GO:0019829">
    <property type="term" value="F:ATPase-coupled monoatomic cation transmembrane transporter activity"/>
    <property type="evidence" value="ECO:0007669"/>
    <property type="project" value="TreeGrafter"/>
</dbReference>
<proteinExistence type="inferred from homology"/>
<dbReference type="GO" id="GO:0005789">
    <property type="term" value="C:endoplasmic reticulum membrane"/>
    <property type="evidence" value="ECO:0007669"/>
    <property type="project" value="UniProtKB-SubCell"/>
</dbReference>
<feature type="region of interest" description="Disordered" evidence="13">
    <location>
        <begin position="865"/>
        <end position="916"/>
    </location>
</feature>
<keyword evidence="11 14" id="KW-1133">Transmembrane helix</keyword>
<reference evidence="17" key="1">
    <citation type="submission" date="2024-06" db="EMBL/GenBank/DDBJ databases">
        <authorList>
            <person name="Liu X."/>
            <person name="Lenzi L."/>
            <person name="Haldenby T S."/>
            <person name="Uol C."/>
        </authorList>
    </citation>
    <scope>NUCLEOTIDE SEQUENCE</scope>
</reference>
<keyword evidence="4 14" id="KW-0812">Transmembrane</keyword>
<dbReference type="FunFam" id="3.40.50.1000:FF:000056">
    <property type="entry name" value="Cation-transporting ATPase"/>
    <property type="match status" value="1"/>
</dbReference>
<feature type="transmembrane region" description="Helical" evidence="14">
    <location>
        <begin position="406"/>
        <end position="425"/>
    </location>
</feature>
<dbReference type="SFLD" id="SFLDF00027">
    <property type="entry name" value="p-type_atpase"/>
    <property type="match status" value="1"/>
</dbReference>
<dbReference type="GO" id="GO:0005524">
    <property type="term" value="F:ATP binding"/>
    <property type="evidence" value="ECO:0007669"/>
    <property type="project" value="UniProtKB-KW"/>
</dbReference>
<dbReference type="GO" id="GO:0006874">
    <property type="term" value="P:intracellular calcium ion homeostasis"/>
    <property type="evidence" value="ECO:0007669"/>
    <property type="project" value="TreeGrafter"/>
</dbReference>